<organism evidence="5 6">
    <name type="scientific">Heliomicrobium gestii</name>
    <name type="common">Heliobacterium gestii</name>
    <dbReference type="NCBI Taxonomy" id="2699"/>
    <lineage>
        <taxon>Bacteria</taxon>
        <taxon>Bacillati</taxon>
        <taxon>Bacillota</taxon>
        <taxon>Clostridia</taxon>
        <taxon>Eubacteriales</taxon>
        <taxon>Heliobacteriaceae</taxon>
        <taxon>Heliomicrobium</taxon>
    </lineage>
</organism>
<dbReference type="GO" id="GO:0004869">
    <property type="term" value="F:cysteine-type endopeptidase inhibitor activity"/>
    <property type="evidence" value="ECO:0007669"/>
    <property type="project" value="UniProtKB-KW"/>
</dbReference>
<dbReference type="SUPFAM" id="SSF141066">
    <property type="entry name" value="ICP-like"/>
    <property type="match status" value="2"/>
</dbReference>
<evidence type="ECO:0000313" key="6">
    <source>
        <dbReference type="Proteomes" id="UP000471031"/>
    </source>
</evidence>
<evidence type="ECO:0000313" key="5">
    <source>
        <dbReference type="EMBL" id="MZP42979.1"/>
    </source>
</evidence>
<keyword evidence="2" id="KW-0789">Thiol protease inhibitor</keyword>
<dbReference type="PANTHER" id="PTHR36530">
    <property type="entry name" value="INHIBITOR OF CYSTEINE PEPTIDASE"/>
    <property type="match status" value="1"/>
</dbReference>
<dbReference type="EMBL" id="WXEX01000005">
    <property type="protein sequence ID" value="MZP42979.1"/>
    <property type="molecule type" value="Genomic_DNA"/>
</dbReference>
<comment type="caution">
    <text evidence="5">The sequence shown here is derived from an EMBL/GenBank/DDBJ whole genome shotgun (WGS) entry which is preliminary data.</text>
</comment>
<dbReference type="Proteomes" id="UP000471031">
    <property type="component" value="Unassembled WGS sequence"/>
</dbReference>
<evidence type="ECO:0000256" key="3">
    <source>
        <dbReference type="SAM" id="SignalP"/>
    </source>
</evidence>
<protein>
    <recommendedName>
        <fullName evidence="4">Proteinase inhibitor I42 chagasin domain-containing protein</fullName>
    </recommendedName>
</protein>
<keyword evidence="3" id="KW-0732">Signal</keyword>
<feature type="signal peptide" evidence="3">
    <location>
        <begin position="1"/>
        <end position="25"/>
    </location>
</feature>
<name>A0A845LEC3_HELGE</name>
<dbReference type="PANTHER" id="PTHR36530:SF1">
    <property type="entry name" value="AMOEBIASIN-1"/>
    <property type="match status" value="1"/>
</dbReference>
<evidence type="ECO:0000259" key="4">
    <source>
        <dbReference type="Pfam" id="PF09394"/>
    </source>
</evidence>
<feature type="domain" description="Proteinase inhibitor I42 chagasin" evidence="4">
    <location>
        <begin position="50"/>
        <end position="143"/>
    </location>
</feature>
<keyword evidence="1" id="KW-0646">Protease inhibitor</keyword>
<dbReference type="Gene3D" id="2.60.40.2020">
    <property type="match status" value="2"/>
</dbReference>
<reference evidence="5 6" key="1">
    <citation type="submission" date="2020-01" db="EMBL/GenBank/DDBJ databases">
        <title>Whole genome sequence of Heliobacterium gestii DSM 11169.</title>
        <authorList>
            <person name="Kyndt J.A."/>
            <person name="Meyer T.E."/>
        </authorList>
    </citation>
    <scope>NUCLEOTIDE SEQUENCE [LARGE SCALE GENOMIC DNA]</scope>
    <source>
        <strain evidence="5 6">DSM 11169</strain>
    </source>
</reference>
<dbReference type="InterPro" id="IPR018990">
    <property type="entry name" value="Prot_inh_I42_chagasin"/>
</dbReference>
<accession>A0A845LEC3</accession>
<dbReference type="RefSeq" id="WP_161261545.1">
    <property type="nucleotide sequence ID" value="NZ_JAFBDC010000004.1"/>
</dbReference>
<keyword evidence="6" id="KW-1185">Reference proteome</keyword>
<proteinExistence type="predicted"/>
<sequence>MVRKIVTVFSSIAILLTSLLPTAWASNAVIESNSSIKIINENYDGKQVTIKQGEILEVQLNSNASTGYSWNYGIEPDSNVLSEVEHRYTSLTNPAQTKPLIGAGGQECWRFIPSKSGVTKLKLNYIRPWESETPPARTFTVEINADAPSSTITKVVDERYDGQQVTIKKGEILKVQLNSNASTGYSWNYGIEPDSNVLSKVGHRYTLLTNPAQTEPLLGAGGREWWWFAPNKSGVTKLKLNYLQPWESDAPPARTFTVEVKVD</sequence>
<evidence type="ECO:0000256" key="1">
    <source>
        <dbReference type="ARBA" id="ARBA00022690"/>
    </source>
</evidence>
<dbReference type="InterPro" id="IPR052781">
    <property type="entry name" value="Cys_protease_inhibitor_I42"/>
</dbReference>
<evidence type="ECO:0000256" key="2">
    <source>
        <dbReference type="ARBA" id="ARBA00022704"/>
    </source>
</evidence>
<dbReference type="Pfam" id="PF09394">
    <property type="entry name" value="Inhibitor_I42"/>
    <property type="match status" value="2"/>
</dbReference>
<dbReference type="OrthoDB" id="48736at2"/>
<dbReference type="AlphaFoldDB" id="A0A845LEC3"/>
<feature type="domain" description="Proteinase inhibitor I42 chagasin" evidence="4">
    <location>
        <begin position="167"/>
        <end position="260"/>
    </location>
</feature>
<gene>
    <name evidence="5" type="ORF">GTO89_08020</name>
</gene>
<feature type="chain" id="PRO_5033017007" description="Proteinase inhibitor I42 chagasin domain-containing protein" evidence="3">
    <location>
        <begin position="26"/>
        <end position="263"/>
    </location>
</feature>
<dbReference type="InterPro" id="IPR036331">
    <property type="entry name" value="Chagasin-like_sf"/>
</dbReference>